<feature type="compositionally biased region" description="Basic and acidic residues" evidence="1">
    <location>
        <begin position="82"/>
        <end position="92"/>
    </location>
</feature>
<accession>A0A6P8HXY4</accession>
<dbReference type="InParanoid" id="A0A6P8HXY4"/>
<organism evidence="2 3">
    <name type="scientific">Actinia tenebrosa</name>
    <name type="common">Australian red waratah sea anemone</name>
    <dbReference type="NCBI Taxonomy" id="6105"/>
    <lineage>
        <taxon>Eukaryota</taxon>
        <taxon>Metazoa</taxon>
        <taxon>Cnidaria</taxon>
        <taxon>Anthozoa</taxon>
        <taxon>Hexacorallia</taxon>
        <taxon>Actiniaria</taxon>
        <taxon>Actiniidae</taxon>
        <taxon>Actinia</taxon>
    </lineage>
</organism>
<dbReference type="Proteomes" id="UP000515163">
    <property type="component" value="Unplaced"/>
</dbReference>
<feature type="compositionally biased region" description="Polar residues" evidence="1">
    <location>
        <begin position="100"/>
        <end position="112"/>
    </location>
</feature>
<dbReference type="OrthoDB" id="10277917at2759"/>
<evidence type="ECO:0000313" key="2">
    <source>
        <dbReference type="Proteomes" id="UP000515163"/>
    </source>
</evidence>
<dbReference type="KEGG" id="aten:116296341"/>
<dbReference type="AlphaFoldDB" id="A0A6P8HXY4"/>
<protein>
    <submittedName>
        <fullName evidence="3">Uncharacterized protein LOC116296341</fullName>
    </submittedName>
</protein>
<evidence type="ECO:0000313" key="3">
    <source>
        <dbReference type="RefSeq" id="XP_031560211.1"/>
    </source>
</evidence>
<proteinExistence type="predicted"/>
<gene>
    <name evidence="3" type="primary">LOC116296341</name>
</gene>
<dbReference type="RefSeq" id="XP_031560211.1">
    <property type="nucleotide sequence ID" value="XM_031704351.1"/>
</dbReference>
<name>A0A6P8HXY4_ACTTE</name>
<reference evidence="3" key="1">
    <citation type="submission" date="2025-08" db="UniProtKB">
        <authorList>
            <consortium name="RefSeq"/>
        </authorList>
    </citation>
    <scope>IDENTIFICATION</scope>
    <source>
        <tissue evidence="3">Tentacle</tissue>
    </source>
</reference>
<keyword evidence="2" id="KW-1185">Reference proteome</keyword>
<sequence length="182" mass="20628">MSTTCVLFIIIAVLLTYIYVKCKRNSLKLSDNREEITRFSRPLVNRTENEDTSVVAVTIMRHSAPNEVLAENAPKITSSNEDYERISEKSESSFDAGNAEQGTSTSDVQHSQNHHNYQELNIDALLSNMQGYQALNRTIGDSARGVELPLYIRKYEALNFVHNPQSSEYQKLHLYANIDGKK</sequence>
<dbReference type="GeneID" id="116296341"/>
<feature type="region of interest" description="Disordered" evidence="1">
    <location>
        <begin position="70"/>
        <end position="112"/>
    </location>
</feature>
<evidence type="ECO:0000256" key="1">
    <source>
        <dbReference type="SAM" id="MobiDB-lite"/>
    </source>
</evidence>